<dbReference type="GO" id="GO:0000139">
    <property type="term" value="C:Golgi membrane"/>
    <property type="evidence" value="ECO:0007669"/>
    <property type="project" value="UniProtKB-SubCell"/>
</dbReference>
<protein>
    <recommendedName>
        <fullName evidence="5">Hexosyltransferase</fullName>
        <ecNumber evidence="5">2.4.1.-</ecNumber>
    </recommendedName>
</protein>
<dbReference type="Gene3D" id="3.90.550.10">
    <property type="entry name" value="Spore Coat Polysaccharide Biosynthesis Protein SpsA, Chain A"/>
    <property type="match status" value="2"/>
</dbReference>
<evidence type="ECO:0000256" key="5">
    <source>
        <dbReference type="RuleBase" id="RU362027"/>
    </source>
</evidence>
<dbReference type="EC" id="2.4.1.-" evidence="5"/>
<sequence length="272" mass="31137">MFFLYCACAIDDEVSSVSGGEICYEECRPWKHVLHVVTNLGAMQPLESPNLQNFFLENKLENAPKDTLNMKILLLDDDVVVQKDLTGHWEIDMNRKVNGGCRDLCRNLNIFRKKAVGGSNSDINNLDGLIGLRGGLWKREIENELDHRSLRIRIFQLRHLSEKCDCSVSGGEICYEECRPWKHVFTNLGAMQVMLKLKDYNGSHVEGILLLDDDVVVQKDLTGHWEIDMNRKVNGGCRDLCWFVPLLERGQLLKADPYLRLREANITFPTES</sequence>
<evidence type="ECO:0000256" key="2">
    <source>
        <dbReference type="ARBA" id="ARBA00006351"/>
    </source>
</evidence>
<dbReference type="InterPro" id="IPR029044">
    <property type="entry name" value="Nucleotide-diphossugar_trans"/>
</dbReference>
<organism evidence="6">
    <name type="scientific">Brassica cretica</name>
    <name type="common">Mustard</name>
    <dbReference type="NCBI Taxonomy" id="69181"/>
    <lineage>
        <taxon>Eukaryota</taxon>
        <taxon>Viridiplantae</taxon>
        <taxon>Streptophyta</taxon>
        <taxon>Embryophyta</taxon>
        <taxon>Tracheophyta</taxon>
        <taxon>Spermatophyta</taxon>
        <taxon>Magnoliopsida</taxon>
        <taxon>eudicotyledons</taxon>
        <taxon>Gunneridae</taxon>
        <taxon>Pentapetalae</taxon>
        <taxon>rosids</taxon>
        <taxon>malvids</taxon>
        <taxon>Brassicales</taxon>
        <taxon>Brassicaceae</taxon>
        <taxon>Brassiceae</taxon>
        <taxon>Brassica</taxon>
    </lineage>
</organism>
<reference evidence="6" key="1">
    <citation type="submission" date="2019-12" db="EMBL/GenBank/DDBJ databases">
        <title>Genome sequencing and annotation of Brassica cretica.</title>
        <authorList>
            <person name="Studholme D.J."/>
            <person name="Sarris P.F."/>
        </authorList>
    </citation>
    <scope>NUCLEOTIDE SEQUENCE</scope>
    <source>
        <strain evidence="6">PFS-102/07</strain>
        <tissue evidence="6">Leaf</tissue>
    </source>
</reference>
<proteinExistence type="inferred from homology"/>
<evidence type="ECO:0000256" key="3">
    <source>
        <dbReference type="ARBA" id="ARBA00022676"/>
    </source>
</evidence>
<keyword evidence="4" id="KW-0808">Transferase</keyword>
<comment type="caution">
    <text evidence="6">The sequence shown here is derived from an EMBL/GenBank/DDBJ whole genome shotgun (WGS) entry which is preliminary data.</text>
</comment>
<gene>
    <name evidence="6" type="ORF">F2Q70_00009138</name>
</gene>
<accession>A0A8S9M4E6</accession>
<dbReference type="SUPFAM" id="SSF53448">
    <property type="entry name" value="Nucleotide-diphospho-sugar transferases"/>
    <property type="match status" value="2"/>
</dbReference>
<evidence type="ECO:0000256" key="4">
    <source>
        <dbReference type="ARBA" id="ARBA00022679"/>
    </source>
</evidence>
<dbReference type="GO" id="GO:0047262">
    <property type="term" value="F:polygalacturonate 4-alpha-galacturonosyltransferase activity"/>
    <property type="evidence" value="ECO:0007669"/>
    <property type="project" value="InterPro"/>
</dbReference>
<dbReference type="InterPro" id="IPR002495">
    <property type="entry name" value="Glyco_trans_8"/>
</dbReference>
<dbReference type="InterPro" id="IPR029993">
    <property type="entry name" value="GAUT"/>
</dbReference>
<keyword evidence="5" id="KW-0333">Golgi apparatus</keyword>
<comment type="pathway">
    <text evidence="1 5">Glycan metabolism; pectin biosynthesis.</text>
</comment>
<comment type="similarity">
    <text evidence="2 5">Belongs to the glycosyltransferase 8 family.</text>
</comment>
<evidence type="ECO:0000256" key="1">
    <source>
        <dbReference type="ARBA" id="ARBA00004877"/>
    </source>
</evidence>
<dbReference type="AlphaFoldDB" id="A0A8S9M4E6"/>
<keyword evidence="5" id="KW-0961">Cell wall biogenesis/degradation</keyword>
<keyword evidence="3 5" id="KW-0328">Glycosyltransferase</keyword>
<evidence type="ECO:0000313" key="6">
    <source>
        <dbReference type="EMBL" id="KAF2612848.1"/>
    </source>
</evidence>
<name>A0A8S9M4E6_BRACR</name>
<dbReference type="Pfam" id="PF01501">
    <property type="entry name" value="Glyco_transf_8"/>
    <property type="match status" value="2"/>
</dbReference>
<dbReference type="GO" id="GO:0071555">
    <property type="term" value="P:cell wall organization"/>
    <property type="evidence" value="ECO:0007669"/>
    <property type="project" value="UniProtKB-KW"/>
</dbReference>
<dbReference type="PANTHER" id="PTHR32116:SF31">
    <property type="entry name" value="GALACTURONOSYLTRANSFERASE 8"/>
    <property type="match status" value="1"/>
</dbReference>
<comment type="subcellular location">
    <subcellularLocation>
        <location evidence="5">Golgi apparatus membrane</location>
        <topology evidence="5">Single-pass type II membrane protein</topology>
    </subcellularLocation>
</comment>
<dbReference type="PANTHER" id="PTHR32116">
    <property type="entry name" value="GALACTURONOSYLTRANSFERASE 4-RELATED"/>
    <property type="match status" value="1"/>
</dbReference>
<dbReference type="EMBL" id="QGKY02000089">
    <property type="protein sequence ID" value="KAF2612848.1"/>
    <property type="molecule type" value="Genomic_DNA"/>
</dbReference>